<gene>
    <name evidence="13 16" type="primary">ruvC</name>
    <name evidence="16" type="ORF">AOLFYP35_01452</name>
</gene>
<evidence type="ECO:0000256" key="10">
    <source>
        <dbReference type="ARBA" id="ARBA00023172"/>
    </source>
</evidence>
<dbReference type="NCBIfam" id="TIGR00228">
    <property type="entry name" value="ruvC"/>
    <property type="match status" value="1"/>
</dbReference>
<keyword evidence="10 13" id="KW-0233">DNA recombination</keyword>
<evidence type="ECO:0000256" key="1">
    <source>
        <dbReference type="ARBA" id="ARBA00009518"/>
    </source>
</evidence>
<evidence type="ECO:0000256" key="13">
    <source>
        <dbReference type="HAMAP-Rule" id="MF_00034"/>
    </source>
</evidence>
<dbReference type="InterPro" id="IPR002176">
    <property type="entry name" value="X-over_junc_endoDNase_RuvC"/>
</dbReference>
<dbReference type="EMBL" id="CACRSM010000002">
    <property type="protein sequence ID" value="VYT07187.1"/>
    <property type="molecule type" value="Genomic_DNA"/>
</dbReference>
<evidence type="ECO:0000256" key="14">
    <source>
        <dbReference type="NCBIfam" id="TIGR00228"/>
    </source>
</evidence>
<sequence length="209" mass="22021">MRVLGIDPGITRCGLGVVDVDPSRRASMVFVGVARSSTELAQHFRLAKIADAIDHVISLYEPEVVAIEQVFAQDNLRSVSTTMQVMGVALAAAGRAGLPMAIHTPSEVKSAVTGNGNADKAQVQHMVARILGLDKPPKPADAADSLAIAICHAWRGTGLLGARGDSTVAVSQSGKLSARGRLTPAQQMWAEAQAAQRRTGAVDPRRRRS</sequence>
<proteinExistence type="inferred from homology"/>
<keyword evidence="8 13" id="KW-0460">Magnesium</keyword>
<evidence type="ECO:0000256" key="7">
    <source>
        <dbReference type="ARBA" id="ARBA00022801"/>
    </source>
</evidence>
<feature type="binding site" evidence="13">
    <location>
        <position position="7"/>
    </location>
    <ligand>
        <name>Mg(2+)</name>
        <dbReference type="ChEBI" id="CHEBI:18420"/>
        <label>1</label>
    </ligand>
</feature>
<keyword evidence="11 13" id="KW-0234">DNA repair</keyword>
<dbReference type="EC" id="3.1.21.10" evidence="13 14"/>
<feature type="active site" evidence="13">
    <location>
        <position position="7"/>
    </location>
</feature>
<feature type="region of interest" description="Disordered" evidence="15">
    <location>
        <begin position="187"/>
        <end position="209"/>
    </location>
</feature>
<feature type="active site" evidence="13">
    <location>
        <position position="141"/>
    </location>
</feature>
<protein>
    <recommendedName>
        <fullName evidence="13 14">Crossover junction endodeoxyribonuclease RuvC</fullName>
        <ecNumber evidence="13 14">3.1.21.10</ecNumber>
    </recommendedName>
    <alternativeName>
        <fullName evidence="13">Holliday junction nuclease RuvC</fullName>
    </alternativeName>
    <alternativeName>
        <fullName evidence="13">Holliday junction resolvase RuvC</fullName>
    </alternativeName>
</protein>
<dbReference type="GO" id="GO:0000287">
    <property type="term" value="F:magnesium ion binding"/>
    <property type="evidence" value="ECO:0007669"/>
    <property type="project" value="UniProtKB-UniRule"/>
</dbReference>
<evidence type="ECO:0000256" key="9">
    <source>
        <dbReference type="ARBA" id="ARBA00023125"/>
    </source>
</evidence>
<evidence type="ECO:0000256" key="11">
    <source>
        <dbReference type="ARBA" id="ARBA00023204"/>
    </source>
</evidence>
<name>A0A6N2TP57_9ACTO</name>
<dbReference type="CDD" id="cd16962">
    <property type="entry name" value="RuvC"/>
    <property type="match status" value="1"/>
</dbReference>
<dbReference type="SUPFAM" id="SSF53098">
    <property type="entry name" value="Ribonuclease H-like"/>
    <property type="match status" value="1"/>
</dbReference>
<dbReference type="FunFam" id="3.30.420.10:FF:000002">
    <property type="entry name" value="Crossover junction endodeoxyribonuclease RuvC"/>
    <property type="match status" value="1"/>
</dbReference>
<keyword evidence="3 13" id="KW-0540">Nuclease</keyword>
<dbReference type="AlphaFoldDB" id="A0A6N2TP57"/>
<accession>A0A6N2TP57</accession>
<dbReference type="Gene3D" id="3.30.420.10">
    <property type="entry name" value="Ribonuclease H-like superfamily/Ribonuclease H"/>
    <property type="match status" value="1"/>
</dbReference>
<comment type="cofactor">
    <cofactor evidence="13">
        <name>Mg(2+)</name>
        <dbReference type="ChEBI" id="CHEBI:18420"/>
    </cofactor>
    <text evidence="13">Binds 2 Mg(2+) ion per subunit.</text>
</comment>
<reference evidence="16" key="1">
    <citation type="submission" date="2019-11" db="EMBL/GenBank/DDBJ databases">
        <authorList>
            <person name="Feng L."/>
        </authorList>
    </citation>
    <scope>NUCLEOTIDE SEQUENCE</scope>
    <source>
        <strain evidence="16">AodontolyticusLFYP35</strain>
    </source>
</reference>
<keyword evidence="4 13" id="KW-0479">Metal-binding</keyword>
<evidence type="ECO:0000256" key="3">
    <source>
        <dbReference type="ARBA" id="ARBA00022722"/>
    </source>
</evidence>
<keyword evidence="5 13" id="KW-0255">Endonuclease</keyword>
<dbReference type="GO" id="GO:0006281">
    <property type="term" value="P:DNA repair"/>
    <property type="evidence" value="ECO:0007669"/>
    <property type="project" value="UniProtKB-UniRule"/>
</dbReference>
<dbReference type="GO" id="GO:0048476">
    <property type="term" value="C:Holliday junction resolvase complex"/>
    <property type="evidence" value="ECO:0007669"/>
    <property type="project" value="UniProtKB-UniRule"/>
</dbReference>
<evidence type="ECO:0000256" key="5">
    <source>
        <dbReference type="ARBA" id="ARBA00022759"/>
    </source>
</evidence>
<keyword evidence="7 13" id="KW-0378">Hydrolase</keyword>
<comment type="catalytic activity">
    <reaction evidence="12 13">
        <text>Endonucleolytic cleavage at a junction such as a reciprocal single-stranded crossover between two homologous DNA duplexes (Holliday junction).</text>
        <dbReference type="EC" id="3.1.21.10"/>
    </reaction>
</comment>
<feature type="binding site" evidence="13">
    <location>
        <position position="68"/>
    </location>
    <ligand>
        <name>Mg(2+)</name>
        <dbReference type="ChEBI" id="CHEBI:18420"/>
        <label>2</label>
    </ligand>
</feature>
<evidence type="ECO:0000256" key="6">
    <source>
        <dbReference type="ARBA" id="ARBA00022763"/>
    </source>
</evidence>
<dbReference type="PRINTS" id="PR00696">
    <property type="entry name" value="RSOLVASERUVC"/>
</dbReference>
<evidence type="ECO:0000256" key="4">
    <source>
        <dbReference type="ARBA" id="ARBA00022723"/>
    </source>
</evidence>
<comment type="function">
    <text evidence="13">The RuvA-RuvB-RuvC complex processes Holliday junction (HJ) DNA during genetic recombination and DNA repair. Endonuclease that resolves HJ intermediates. Cleaves cruciform DNA by making single-stranded nicks across the HJ at symmetrical positions within the homologous arms, yielding a 5'-phosphate and a 3'-hydroxyl group; requires a central core of homology in the junction. The consensus cleavage sequence is 5'-(A/T)TT(C/G)-3'. Cleavage occurs on the 3'-side of the TT dinucleotide at the point of strand exchange. HJ branch migration catalyzed by RuvA-RuvB allows RuvC to scan DNA until it finds its consensus sequence, where it cleaves and resolves the cruciform DNA.</text>
</comment>
<dbReference type="GO" id="GO:0006310">
    <property type="term" value="P:DNA recombination"/>
    <property type="evidence" value="ECO:0007669"/>
    <property type="project" value="UniProtKB-UniRule"/>
</dbReference>
<comment type="similarity">
    <text evidence="1 13">Belongs to the RuvC family.</text>
</comment>
<keyword evidence="2 13" id="KW-0963">Cytoplasm</keyword>
<evidence type="ECO:0000256" key="8">
    <source>
        <dbReference type="ARBA" id="ARBA00022842"/>
    </source>
</evidence>
<comment type="subunit">
    <text evidence="13">Homodimer which binds Holliday junction (HJ) DNA. The HJ becomes 2-fold symmetrical on binding to RuvC with unstacked arms; it has a different conformation from HJ DNA in complex with RuvA. In the full resolvosome a probable DNA-RuvA(4)-RuvB(12)-RuvC(2) complex forms which resolves the HJ.</text>
</comment>
<dbReference type="PANTHER" id="PTHR30194">
    <property type="entry name" value="CROSSOVER JUNCTION ENDODEOXYRIBONUCLEASE RUVC"/>
    <property type="match status" value="1"/>
</dbReference>
<dbReference type="Pfam" id="PF02075">
    <property type="entry name" value="RuvC"/>
    <property type="match status" value="1"/>
</dbReference>
<feature type="active site" evidence="13">
    <location>
        <position position="68"/>
    </location>
</feature>
<keyword evidence="9 13" id="KW-0238">DNA-binding</keyword>
<keyword evidence="6 13" id="KW-0227">DNA damage</keyword>
<dbReference type="GO" id="GO:0003677">
    <property type="term" value="F:DNA binding"/>
    <property type="evidence" value="ECO:0007669"/>
    <property type="project" value="UniProtKB-KW"/>
</dbReference>
<dbReference type="GO" id="GO:0005737">
    <property type="term" value="C:cytoplasm"/>
    <property type="evidence" value="ECO:0007669"/>
    <property type="project" value="UniProtKB-SubCell"/>
</dbReference>
<evidence type="ECO:0000256" key="2">
    <source>
        <dbReference type="ARBA" id="ARBA00022490"/>
    </source>
</evidence>
<dbReference type="HAMAP" id="MF_00034">
    <property type="entry name" value="RuvC"/>
    <property type="match status" value="1"/>
</dbReference>
<evidence type="ECO:0000256" key="15">
    <source>
        <dbReference type="SAM" id="MobiDB-lite"/>
    </source>
</evidence>
<evidence type="ECO:0000313" key="16">
    <source>
        <dbReference type="EMBL" id="VYT07187.1"/>
    </source>
</evidence>
<feature type="binding site" evidence="13">
    <location>
        <position position="141"/>
    </location>
    <ligand>
        <name>Mg(2+)</name>
        <dbReference type="ChEBI" id="CHEBI:18420"/>
        <label>1</label>
    </ligand>
</feature>
<dbReference type="PANTHER" id="PTHR30194:SF3">
    <property type="entry name" value="CROSSOVER JUNCTION ENDODEOXYRIBONUCLEASE RUVC"/>
    <property type="match status" value="1"/>
</dbReference>
<feature type="compositionally biased region" description="Low complexity" evidence="15">
    <location>
        <begin position="187"/>
        <end position="196"/>
    </location>
</feature>
<evidence type="ECO:0000256" key="12">
    <source>
        <dbReference type="ARBA" id="ARBA00029354"/>
    </source>
</evidence>
<dbReference type="InterPro" id="IPR012337">
    <property type="entry name" value="RNaseH-like_sf"/>
</dbReference>
<organism evidence="16">
    <name type="scientific">Schaalia odontolytica</name>
    <dbReference type="NCBI Taxonomy" id="1660"/>
    <lineage>
        <taxon>Bacteria</taxon>
        <taxon>Bacillati</taxon>
        <taxon>Actinomycetota</taxon>
        <taxon>Actinomycetes</taxon>
        <taxon>Actinomycetales</taxon>
        <taxon>Actinomycetaceae</taxon>
        <taxon>Schaalia</taxon>
    </lineage>
</organism>
<dbReference type="GO" id="GO:0008821">
    <property type="term" value="F:crossover junction DNA endonuclease activity"/>
    <property type="evidence" value="ECO:0007669"/>
    <property type="project" value="UniProtKB-UniRule"/>
</dbReference>
<comment type="subcellular location">
    <subcellularLocation>
        <location evidence="13">Cytoplasm</location>
    </subcellularLocation>
</comment>
<dbReference type="InterPro" id="IPR036397">
    <property type="entry name" value="RNaseH_sf"/>
</dbReference>